<accession>A0A0P9CUX9</accession>
<reference evidence="2 3" key="2">
    <citation type="submission" date="2015-09" db="EMBL/GenBank/DDBJ databases">
        <title>Heavy metals and arsenic resistance mechanisms in polyextremophilic archaea of the family Ferroplasmaceae.</title>
        <authorList>
            <person name="Bulaev A.G."/>
            <person name="Kanygina A.V."/>
        </authorList>
    </citation>
    <scope>NUCLEOTIDE SEQUENCE [LARGE SCALE GENOMIC DNA]</scope>
    <source>
        <strain evidence="2 3">VT</strain>
    </source>
</reference>
<proteinExistence type="predicted"/>
<organism evidence="1 4">
    <name type="scientific">Acidiplasma aeolicum</name>
    <dbReference type="NCBI Taxonomy" id="507754"/>
    <lineage>
        <taxon>Archaea</taxon>
        <taxon>Methanobacteriati</taxon>
        <taxon>Thermoplasmatota</taxon>
        <taxon>Thermoplasmata</taxon>
        <taxon>Thermoplasmatales</taxon>
        <taxon>Ferroplasmaceae</taxon>
        <taxon>Acidiplasma</taxon>
    </lineage>
</organism>
<dbReference type="Proteomes" id="UP000050320">
    <property type="component" value="Unassembled WGS sequence"/>
</dbReference>
<evidence type="ECO:0000313" key="1">
    <source>
        <dbReference type="EMBL" id="KPV46766.1"/>
    </source>
</evidence>
<gene>
    <name evidence="2" type="ORF">AOG54_05420</name>
    <name evidence="1" type="ORF">SE19_04080</name>
</gene>
<sequence length="87" mass="10151">MIHDLIKPYIDKNGSELEKLADKTEPYIYAEDFNNPIDLDSYAWFYSEVNSGVFWKNAEKIDKENIKKGIYGKHIIKDDSDIDSLFS</sequence>
<evidence type="ECO:0000313" key="3">
    <source>
        <dbReference type="Proteomes" id="UP000050320"/>
    </source>
</evidence>
<evidence type="ECO:0000313" key="4">
    <source>
        <dbReference type="Proteomes" id="UP000050515"/>
    </source>
</evidence>
<protein>
    <submittedName>
        <fullName evidence="1">Uncharacterized protein</fullName>
    </submittedName>
</protein>
<evidence type="ECO:0000313" key="2">
    <source>
        <dbReference type="EMBL" id="KQB34228.1"/>
    </source>
</evidence>
<comment type="caution">
    <text evidence="1">The sequence shown here is derived from an EMBL/GenBank/DDBJ whole genome shotgun (WGS) entry which is preliminary data.</text>
</comment>
<reference evidence="1 4" key="1">
    <citation type="submission" date="2015-09" db="EMBL/GenBank/DDBJ databases">
        <title>Draft genome sequence of Acidiplasma aeolicum DSM 18409.</title>
        <authorList>
            <person name="Hemp J."/>
        </authorList>
    </citation>
    <scope>NUCLEOTIDE SEQUENCE [LARGE SCALE GENOMIC DNA]</scope>
    <source>
        <strain evidence="1 4">V</strain>
    </source>
</reference>
<dbReference type="EMBL" id="LJCQ01000186">
    <property type="protein sequence ID" value="KPV46766.1"/>
    <property type="molecule type" value="Genomic_DNA"/>
</dbReference>
<dbReference type="Proteomes" id="UP000050515">
    <property type="component" value="Unassembled WGS sequence"/>
</dbReference>
<keyword evidence="3" id="KW-1185">Reference proteome</keyword>
<dbReference type="PATRIC" id="fig|507754.4.peg.50"/>
<dbReference type="EMBL" id="LKBG01000250">
    <property type="protein sequence ID" value="KQB34228.1"/>
    <property type="molecule type" value="Genomic_DNA"/>
</dbReference>
<dbReference type="AlphaFoldDB" id="A0A0P9CUX9"/>
<name>A0A0P9CUX9_9ARCH</name>